<evidence type="ECO:0000259" key="5">
    <source>
        <dbReference type="Pfam" id="PF07637"/>
    </source>
</evidence>
<dbReference type="InterPro" id="IPR013036">
    <property type="entry name" value="DUF1587"/>
</dbReference>
<feature type="domain" description="DUF1595" evidence="5">
    <location>
        <begin position="218"/>
        <end position="284"/>
    </location>
</feature>
<dbReference type="InterPro" id="IPR013042">
    <property type="entry name" value="DUF1592"/>
</dbReference>
<dbReference type="InterPro" id="IPR013039">
    <property type="entry name" value="DUF1588"/>
</dbReference>
<dbReference type="OrthoDB" id="1524066at2"/>
<dbReference type="KEGG" id="als:DJ013_10300"/>
<keyword evidence="7" id="KW-1185">Reference proteome</keyword>
<dbReference type="Pfam" id="PF07631">
    <property type="entry name" value="PSD4"/>
    <property type="match status" value="1"/>
</dbReference>
<proteinExistence type="predicted"/>
<feature type="domain" description="DUF1585" evidence="1">
    <location>
        <begin position="554"/>
        <end position="627"/>
    </location>
</feature>
<evidence type="ECO:0000313" key="6">
    <source>
        <dbReference type="EMBL" id="AWV98538.1"/>
    </source>
</evidence>
<dbReference type="AlphaFoldDB" id="A0A2Z4GBU5"/>
<feature type="domain" description="DUF1588" evidence="3">
    <location>
        <begin position="442"/>
        <end position="540"/>
    </location>
</feature>
<dbReference type="Pfam" id="PF07624">
    <property type="entry name" value="PSD2"/>
    <property type="match status" value="1"/>
</dbReference>
<reference evidence="6 7" key="1">
    <citation type="submission" date="2018-05" db="EMBL/GenBank/DDBJ databases">
        <title>Complete genome sequence of Arcticibacterium luteifluviistationis SM1504T, a cytophagaceae bacterium isolated from Arctic surface seawater.</title>
        <authorList>
            <person name="Li Y."/>
            <person name="Qin Q.-L."/>
        </authorList>
    </citation>
    <scope>NUCLEOTIDE SEQUENCE [LARGE SCALE GENOMIC DNA]</scope>
    <source>
        <strain evidence="6 7">SM1504</strain>
    </source>
</reference>
<evidence type="ECO:0000259" key="4">
    <source>
        <dbReference type="Pfam" id="PF07631"/>
    </source>
</evidence>
<dbReference type="InterPro" id="IPR011478">
    <property type="entry name" value="DUF1585"/>
</dbReference>
<accession>A0A2Z4GBU5</accession>
<gene>
    <name evidence="6" type="ORF">DJ013_10300</name>
</gene>
<evidence type="ECO:0000259" key="3">
    <source>
        <dbReference type="Pfam" id="PF07627"/>
    </source>
</evidence>
<evidence type="ECO:0000259" key="2">
    <source>
        <dbReference type="Pfam" id="PF07626"/>
    </source>
</evidence>
<dbReference type="Pfam" id="PF07637">
    <property type="entry name" value="PSD5"/>
    <property type="match status" value="1"/>
</dbReference>
<dbReference type="Pfam" id="PF07626">
    <property type="entry name" value="PSD3"/>
    <property type="match status" value="1"/>
</dbReference>
<protein>
    <recommendedName>
        <fullName evidence="8">DUF1592 domain-containing protein</fullName>
    </recommendedName>
</protein>
<dbReference type="EMBL" id="CP029480">
    <property type="protein sequence ID" value="AWV98538.1"/>
    <property type="molecule type" value="Genomic_DNA"/>
</dbReference>
<sequence>MCCAKVAFAQEPPITYEKDIRPLLQDECIKCHNTNISKGGINIDNYKEQARVIQRGSFWLEVLGVIKDRSMPPKTEKPLSPEVYHKLVTGIDAILQASLEKETPGKVVIRRLSHAEYQYTIYDLLGVDFDARSYFPSDGSGGGGFDNQGRALFFTPLKLERYYDAGSQIVDEALADNEKWDQIVPFAFKAGGWQGLKNWVKTLFSDKYDYLNNSDLAAEKVIDQVASRAYRRFLKAEEKTKLLELFQSVYDEKAEIKNPLRFDESIAQVLKAVLVSPNFLYKVEEEPQKEGAYPLSDFEVASRLSYFFWCSTPDQELFDLAYAGKLHDSTTLATQVKRMLADPKSKRFAKDFTVQWLGITKLVDSEPMVDAEMFPGFDMEIRKDLYEEASSYFHHVLTESKNMMDLVNSDYSMLNTSLANYYGIEGVESDDFMKVQFADNRRGGVLGMAGVLATTSISTRTSPVLRGKWVMEQILGISPPPPPPEVSELTEDKGIHEALGLRKILERHRADPECQSCHEKMDPLGLGLENYDPIGKWRESYGKVDIDASGVTAEGEKFNGPEELKKILLTEEKKIARNFSKRILSYAIGRTILFTDETALVKLENTLIENNFNPEPFLIELVNSYPFLKKQSDFEKKSI</sequence>
<dbReference type="InterPro" id="IPR013043">
    <property type="entry name" value="DUF1595"/>
</dbReference>
<feature type="domain" description="DUF1587" evidence="2">
    <location>
        <begin position="110"/>
        <end position="174"/>
    </location>
</feature>
<dbReference type="Pfam" id="PF07627">
    <property type="entry name" value="PSCyt3"/>
    <property type="match status" value="1"/>
</dbReference>
<evidence type="ECO:0000313" key="7">
    <source>
        <dbReference type="Proteomes" id="UP000249873"/>
    </source>
</evidence>
<dbReference type="Proteomes" id="UP000249873">
    <property type="component" value="Chromosome"/>
</dbReference>
<evidence type="ECO:0008006" key="8">
    <source>
        <dbReference type="Google" id="ProtNLM"/>
    </source>
</evidence>
<feature type="domain" description="DUF1592" evidence="4">
    <location>
        <begin position="295"/>
        <end position="424"/>
    </location>
</feature>
<evidence type="ECO:0000259" key="1">
    <source>
        <dbReference type="Pfam" id="PF07624"/>
    </source>
</evidence>
<organism evidence="6 7">
    <name type="scientific">Arcticibacterium luteifluviistationis</name>
    <dbReference type="NCBI Taxonomy" id="1784714"/>
    <lineage>
        <taxon>Bacteria</taxon>
        <taxon>Pseudomonadati</taxon>
        <taxon>Bacteroidota</taxon>
        <taxon>Cytophagia</taxon>
        <taxon>Cytophagales</taxon>
        <taxon>Leadbetterellaceae</taxon>
        <taxon>Arcticibacterium</taxon>
    </lineage>
</organism>
<name>A0A2Z4GBU5_9BACT</name>